<sequence length="206" mass="23298">MNMQANNADQFRRNAKGHLVPVEQIKDIDRLRDDLVQEVIGKVMALQEEMRRVKSEISTEVEAFLELSAREYDTNYGGKKGNVTLSSFDGQYRIVRAVADHLAFDERLQVAKELIDQCIHEWTAGSSSEVQALVEHAFQTDSAGKISTARVLGLRSLNIKNEKWQQAMQAIMDSIQVTGSKSYLRFYERQGEDGAYRQISLDVAAL</sequence>
<dbReference type="AlphaFoldDB" id="A0A368X895"/>
<gene>
    <name evidence="1" type="ORF">DET61_1239</name>
</gene>
<protein>
    <submittedName>
        <fullName evidence="1">Uncharacterized protein DUF3164</fullName>
    </submittedName>
</protein>
<dbReference type="Proteomes" id="UP000253647">
    <property type="component" value="Unassembled WGS sequence"/>
</dbReference>
<evidence type="ECO:0000313" key="1">
    <source>
        <dbReference type="EMBL" id="RCW62607.1"/>
    </source>
</evidence>
<organism evidence="1 2">
    <name type="scientific">Marinobacter nauticus</name>
    <name type="common">Marinobacter hydrocarbonoclasticus</name>
    <name type="synonym">Marinobacter aquaeolei</name>
    <dbReference type="NCBI Taxonomy" id="2743"/>
    <lineage>
        <taxon>Bacteria</taxon>
        <taxon>Pseudomonadati</taxon>
        <taxon>Pseudomonadota</taxon>
        <taxon>Gammaproteobacteria</taxon>
        <taxon>Pseudomonadales</taxon>
        <taxon>Marinobacteraceae</taxon>
        <taxon>Marinobacter</taxon>
    </lineage>
</organism>
<name>A0A368X895_MARNT</name>
<reference evidence="1 2" key="1">
    <citation type="submission" date="2018-07" db="EMBL/GenBank/DDBJ databases">
        <title>Freshwater and sediment microbial communities from various areas in North America, analyzing microbe dynamics in response to fracking.</title>
        <authorList>
            <person name="Lamendella R."/>
        </authorList>
    </citation>
    <scope>NUCLEOTIDE SEQUENCE [LARGE SCALE GENOMIC DNA]</scope>
    <source>
        <strain evidence="1 2">105B</strain>
    </source>
</reference>
<evidence type="ECO:0000313" key="2">
    <source>
        <dbReference type="Proteomes" id="UP000253647"/>
    </source>
</evidence>
<comment type="caution">
    <text evidence="1">The sequence shown here is derived from an EMBL/GenBank/DDBJ whole genome shotgun (WGS) entry which is preliminary data.</text>
</comment>
<accession>A0A368X895</accession>
<dbReference type="EMBL" id="QPJI01000023">
    <property type="protein sequence ID" value="RCW62607.1"/>
    <property type="molecule type" value="Genomic_DNA"/>
</dbReference>
<dbReference type="Pfam" id="PF11363">
    <property type="entry name" value="DUF3164"/>
    <property type="match status" value="1"/>
</dbReference>
<dbReference type="InterPro" id="IPR021505">
    <property type="entry name" value="Phage_B3_Orf6"/>
</dbReference>
<proteinExistence type="predicted"/>